<feature type="signal peptide" evidence="3">
    <location>
        <begin position="1"/>
        <end position="19"/>
    </location>
</feature>
<dbReference type="EMBL" id="KQ086366">
    <property type="protein sequence ID" value="KLO05085.1"/>
    <property type="molecule type" value="Genomic_DNA"/>
</dbReference>
<dbReference type="Proteomes" id="UP000053477">
    <property type="component" value="Unassembled WGS sequence"/>
</dbReference>
<dbReference type="InterPro" id="IPR029058">
    <property type="entry name" value="AB_hydrolase_fold"/>
</dbReference>
<evidence type="ECO:0000313" key="5">
    <source>
        <dbReference type="EMBL" id="KLO05078.1"/>
    </source>
</evidence>
<feature type="chain" id="PRO_5007407773" evidence="3">
    <location>
        <begin position="20"/>
        <end position="293"/>
    </location>
</feature>
<protein>
    <submittedName>
        <fullName evidence="6">Alpha/beta-hydrolase</fullName>
    </submittedName>
</protein>
<dbReference type="PANTHER" id="PTHR46640">
    <property type="entry name" value="TRIACYLGLYCEROL LIPASE, PUTATIVE (AFU_ORTHOLOGUE AFUA_6G06510)-RELATED"/>
    <property type="match status" value="1"/>
</dbReference>
<dbReference type="InterPro" id="IPR002921">
    <property type="entry name" value="Fungal_lipase-type"/>
</dbReference>
<keyword evidence="1 3" id="KW-0732">Signal</keyword>
<accession>A0A0H2QZZ6</accession>
<dbReference type="GO" id="GO:0006629">
    <property type="term" value="P:lipid metabolic process"/>
    <property type="evidence" value="ECO:0007669"/>
    <property type="project" value="InterPro"/>
</dbReference>
<evidence type="ECO:0000313" key="7">
    <source>
        <dbReference type="Proteomes" id="UP000053477"/>
    </source>
</evidence>
<evidence type="ECO:0000313" key="6">
    <source>
        <dbReference type="EMBL" id="KLO05085.1"/>
    </source>
</evidence>
<dbReference type="InterPro" id="IPR051299">
    <property type="entry name" value="AB_hydrolase_lip/est"/>
</dbReference>
<dbReference type="AlphaFoldDB" id="A0A0H2QZZ6"/>
<evidence type="ECO:0000256" key="2">
    <source>
        <dbReference type="ARBA" id="ARBA00022801"/>
    </source>
</evidence>
<dbReference type="OrthoDB" id="438440at2759"/>
<keyword evidence="7" id="KW-1185">Reference proteome</keyword>
<evidence type="ECO:0000256" key="3">
    <source>
        <dbReference type="SAM" id="SignalP"/>
    </source>
</evidence>
<evidence type="ECO:0000256" key="1">
    <source>
        <dbReference type="ARBA" id="ARBA00022729"/>
    </source>
</evidence>
<dbReference type="SUPFAM" id="SSF53474">
    <property type="entry name" value="alpha/beta-Hydrolases"/>
    <property type="match status" value="1"/>
</dbReference>
<dbReference type="Gene3D" id="3.40.50.1820">
    <property type="entry name" value="alpha/beta hydrolase"/>
    <property type="match status" value="1"/>
</dbReference>
<dbReference type="EMBL" id="KQ086368">
    <property type="protein sequence ID" value="KLO05078.1"/>
    <property type="molecule type" value="Genomic_DNA"/>
</dbReference>
<dbReference type="PANTHER" id="PTHR46640:SF1">
    <property type="entry name" value="FUNGAL LIPASE-LIKE DOMAIN-CONTAINING PROTEIN-RELATED"/>
    <property type="match status" value="1"/>
</dbReference>
<organism evidence="6 7">
    <name type="scientific">Schizopora paradoxa</name>
    <dbReference type="NCBI Taxonomy" id="27342"/>
    <lineage>
        <taxon>Eukaryota</taxon>
        <taxon>Fungi</taxon>
        <taxon>Dikarya</taxon>
        <taxon>Basidiomycota</taxon>
        <taxon>Agaricomycotina</taxon>
        <taxon>Agaricomycetes</taxon>
        <taxon>Hymenochaetales</taxon>
        <taxon>Schizoporaceae</taxon>
        <taxon>Schizopora</taxon>
    </lineage>
</organism>
<name>A0A0H2QZZ6_9AGAM</name>
<feature type="domain" description="Fungal lipase-type" evidence="4">
    <location>
        <begin position="89"/>
        <end position="229"/>
    </location>
</feature>
<dbReference type="GO" id="GO:0016787">
    <property type="term" value="F:hydrolase activity"/>
    <property type="evidence" value="ECO:0007669"/>
    <property type="project" value="UniProtKB-KW"/>
</dbReference>
<evidence type="ECO:0000259" key="4">
    <source>
        <dbReference type="Pfam" id="PF01764"/>
    </source>
</evidence>
<sequence>MFLTPFLLAVAAFVLWAEATPASITPALGKRSISQDLLDDFVRYTKYSSGAYQVLCPSPLGNTLVVQFSDLVTNTQGFIARDDSRKEIVVSYRGSLQAQDFLTDVDIILVPFSSQGVSSVQTNGVTAHQGFLTAFNSVASVIISTVTEQLKQFPSYSLVSTGHSLGASLASLGGVSLAANFPGHPLKVFTFGQPRTGNPAYATMAENLIGVNNIFRAVHTFDGVPTIIPEAIGYRHHATEFWNFVDPPLTSTVKQCSGEEDPTCSDSIPSTGINVAHVTYFGQAIALDPTVCI</sequence>
<gene>
    <name evidence="6" type="ORF">SCHPADRAFT_839775</name>
    <name evidence="5" type="ORF">SCHPADRAFT_839782</name>
</gene>
<dbReference type="CDD" id="cd00519">
    <property type="entry name" value="Lipase_3"/>
    <property type="match status" value="1"/>
</dbReference>
<dbReference type="Pfam" id="PF01764">
    <property type="entry name" value="Lipase_3"/>
    <property type="match status" value="1"/>
</dbReference>
<reference evidence="6 7" key="1">
    <citation type="submission" date="2015-04" db="EMBL/GenBank/DDBJ databases">
        <title>Complete genome sequence of Schizopora paradoxa KUC8140, a cosmopolitan wood degrader in East Asia.</title>
        <authorList>
            <consortium name="DOE Joint Genome Institute"/>
            <person name="Min B."/>
            <person name="Park H."/>
            <person name="Jang Y."/>
            <person name="Kim J.-J."/>
            <person name="Kim K.H."/>
            <person name="Pangilinan J."/>
            <person name="Lipzen A."/>
            <person name="Riley R."/>
            <person name="Grigoriev I.V."/>
            <person name="Spatafora J.W."/>
            <person name="Choi I.-G."/>
        </authorList>
    </citation>
    <scope>NUCLEOTIDE SEQUENCE [LARGE SCALE GENOMIC DNA]</scope>
    <source>
        <strain evidence="6 7">KUC8140</strain>
    </source>
</reference>
<keyword evidence="2 6" id="KW-0378">Hydrolase</keyword>
<proteinExistence type="predicted"/>